<accession>A0A2S7I531</accession>
<dbReference type="Gene3D" id="3.40.50.1000">
    <property type="entry name" value="HAD superfamily/HAD-like"/>
    <property type="match status" value="2"/>
</dbReference>
<keyword evidence="7 9" id="KW-1133">Transmembrane helix</keyword>
<keyword evidence="5" id="KW-0067">ATP-binding</keyword>
<feature type="transmembrane region" description="Helical" evidence="9">
    <location>
        <begin position="796"/>
        <end position="818"/>
    </location>
</feature>
<dbReference type="Gene3D" id="1.20.1110.10">
    <property type="entry name" value="Calcium-transporting ATPase, transmembrane domain"/>
    <property type="match status" value="2"/>
</dbReference>
<dbReference type="PRINTS" id="PR00120">
    <property type="entry name" value="HATPASE"/>
</dbReference>
<dbReference type="InterPro" id="IPR018303">
    <property type="entry name" value="ATPase_P-typ_P_site"/>
</dbReference>
<feature type="transmembrane region" description="Helical" evidence="9">
    <location>
        <begin position="763"/>
        <end position="784"/>
    </location>
</feature>
<evidence type="ECO:0000313" key="12">
    <source>
        <dbReference type="Proteomes" id="UP000238565"/>
    </source>
</evidence>
<dbReference type="InterPro" id="IPR059000">
    <property type="entry name" value="ATPase_P-type_domA"/>
</dbReference>
<dbReference type="Pfam" id="PF00689">
    <property type="entry name" value="Cation_ATPase_C"/>
    <property type="match status" value="1"/>
</dbReference>
<dbReference type="Pfam" id="PF00690">
    <property type="entry name" value="Cation_ATPase_N"/>
    <property type="match status" value="1"/>
</dbReference>
<dbReference type="InterPro" id="IPR001757">
    <property type="entry name" value="P_typ_ATPase"/>
</dbReference>
<comment type="similarity">
    <text evidence="2">Belongs to the cation transport ATPase (P-type) (TC 3.A.3) family. Type IIA subfamily.</text>
</comment>
<feature type="domain" description="Cation-transporting P-type ATPase N-terminal" evidence="10">
    <location>
        <begin position="1"/>
        <end position="58"/>
    </location>
</feature>
<dbReference type="NCBIfam" id="TIGR01494">
    <property type="entry name" value="ATPase_P-type"/>
    <property type="match status" value="3"/>
</dbReference>
<dbReference type="SFLD" id="SFLDF00027">
    <property type="entry name" value="p-type_atpase"/>
    <property type="match status" value="1"/>
</dbReference>
<dbReference type="AlphaFoldDB" id="A0A2S7I531"/>
<feature type="transmembrane region" description="Helical" evidence="9">
    <location>
        <begin position="33"/>
        <end position="56"/>
    </location>
</feature>
<evidence type="ECO:0000256" key="8">
    <source>
        <dbReference type="ARBA" id="ARBA00023136"/>
    </source>
</evidence>
<dbReference type="GO" id="GO:0016887">
    <property type="term" value="F:ATP hydrolysis activity"/>
    <property type="evidence" value="ECO:0007669"/>
    <property type="project" value="InterPro"/>
</dbReference>
<comment type="caution">
    <text evidence="11">The sequence shown here is derived from an EMBL/GenBank/DDBJ whole genome shotgun (WGS) entry which is preliminary data.</text>
</comment>
<dbReference type="InterPro" id="IPR023299">
    <property type="entry name" value="ATPase_P-typ_cyto_dom_N"/>
</dbReference>
<dbReference type="InterPro" id="IPR036412">
    <property type="entry name" value="HAD-like_sf"/>
</dbReference>
<dbReference type="EMBL" id="PTPZ01000003">
    <property type="protein sequence ID" value="PPZ91678.1"/>
    <property type="molecule type" value="Genomic_DNA"/>
</dbReference>
<dbReference type="SUPFAM" id="SSF56784">
    <property type="entry name" value="HAD-like"/>
    <property type="match status" value="1"/>
</dbReference>
<comment type="subcellular location">
    <subcellularLocation>
        <location evidence="1">Membrane</location>
        <topology evidence="1">Multi-pass membrane protein</topology>
    </subcellularLocation>
</comment>
<reference evidence="11 12" key="1">
    <citation type="submission" date="2018-02" db="EMBL/GenBank/DDBJ databases">
        <title>Draft genome sequence of bacterial isolates from marine environment.</title>
        <authorList>
            <person name="Singh S.K."/>
            <person name="Hill R."/>
            <person name="Major S."/>
            <person name="Cai H."/>
            <person name="Li Y."/>
        </authorList>
    </citation>
    <scope>NUCLEOTIDE SEQUENCE [LARGE SCALE GENOMIC DNA]</scope>
    <source>
        <strain evidence="11 12">IMET F</strain>
    </source>
</reference>
<dbReference type="SUPFAM" id="SSF81653">
    <property type="entry name" value="Calcium ATPase, transduction domain A"/>
    <property type="match status" value="1"/>
</dbReference>
<evidence type="ECO:0000256" key="4">
    <source>
        <dbReference type="ARBA" id="ARBA00022741"/>
    </source>
</evidence>
<dbReference type="Proteomes" id="UP000238565">
    <property type="component" value="Unassembled WGS sequence"/>
</dbReference>
<dbReference type="Pfam" id="PF00122">
    <property type="entry name" value="E1-E2_ATPase"/>
    <property type="match status" value="1"/>
</dbReference>
<keyword evidence="4" id="KW-0547">Nucleotide-binding</keyword>
<evidence type="ECO:0000256" key="6">
    <source>
        <dbReference type="ARBA" id="ARBA00022967"/>
    </source>
</evidence>
<evidence type="ECO:0000256" key="3">
    <source>
        <dbReference type="ARBA" id="ARBA00022692"/>
    </source>
</evidence>
<feature type="transmembrane region" description="Helical" evidence="9">
    <location>
        <begin position="621"/>
        <end position="642"/>
    </location>
</feature>
<dbReference type="Gene3D" id="3.40.1110.10">
    <property type="entry name" value="Calcium-transporting ATPase, cytoplasmic domain N"/>
    <property type="match status" value="2"/>
</dbReference>
<evidence type="ECO:0000256" key="7">
    <source>
        <dbReference type="ARBA" id="ARBA00022989"/>
    </source>
</evidence>
<evidence type="ECO:0000256" key="9">
    <source>
        <dbReference type="SAM" id="Phobius"/>
    </source>
</evidence>
<dbReference type="SFLD" id="SFLDS00003">
    <property type="entry name" value="Haloacid_Dehalogenase"/>
    <property type="match status" value="1"/>
</dbReference>
<feature type="transmembrane region" description="Helical" evidence="9">
    <location>
        <begin position="648"/>
        <end position="669"/>
    </location>
</feature>
<name>A0A2S7I531_9FLAO</name>
<evidence type="ECO:0000313" key="11">
    <source>
        <dbReference type="EMBL" id="PPZ91678.1"/>
    </source>
</evidence>
<keyword evidence="8 9" id="KW-0472">Membrane</keyword>
<sequence>MTQGISQKKAAELLKQYGFNELPSAKPKNVWQIALEVIQEPMFILLMFCGLVYVLLGDYTEGMILLCWVFVIIFITFYQHRKTEKSLEALRQLSSPRALVIRDGEEIRIPGREVVPEDVVILNEGDRVPADAILLESQHLTIDESLLTGESVPVIKTEDKEAHVFSGTLIVQGKGKAKVTHTGSETQFGKIGVSLQNIEQESTRLQKEMKRLIRSLFLMGIAISIGVILAFYFTRGNFLNSLLNGLASAMSILPEEFPVVLTIFLALGAWRLSKNNVLTRKPSAIETLGSATVLCSDKTGTITQNKMEVAALYSGEKLYYKKDFKHSLENIQEVLTVLVHASQRHSIDPMEKAIGNEISRLTLAKEDLDLVKEYPLSKELFAMTRVMKSKNQPKSHAYCKGAPEAIFQLCHFSEEENARYTQLVHQLAESGYRVLAAAHCEITSDELPEKQEEFPFIFSGLVAFEDPIREEVPEAISECNKAGIKVIMITGDFPATAKSIANQIGLQHNDQVLTGAELQNMSDAELKEKIKTTHLFARIVPEQKLQIIKALKANGEIIAMTGDGVNDAPALKAADIGIAMGMKGTDVAREASSLVLLDDNFASIVYAIRSGRRIFDNLQKAMSYILAIHVPIIGLVLLPAFYSSLPILLMPMHIVFMELIIDPVCSIAFESEQEERGIMYRPPRDPNELFFGWKKIAFSLVKGFLLLAMVVVVYFLSLKEGHSDNAVRAITFSSLIVGNVFLILTSLSDTRNFVSVILENNKALVIIFTIAFTLLFLTIGNPMLQKVFSFEYPGHQHFITSIIGAVSLLLILEMIKLIKLKNTYKK</sequence>
<dbReference type="InterPro" id="IPR023298">
    <property type="entry name" value="ATPase_P-typ_TM_dom_sf"/>
</dbReference>
<gene>
    <name evidence="11" type="ORF">C3729_06315</name>
</gene>
<feature type="transmembrane region" description="Helical" evidence="9">
    <location>
        <begin position="212"/>
        <end position="233"/>
    </location>
</feature>
<feature type="transmembrane region" description="Helical" evidence="9">
    <location>
        <begin position="62"/>
        <end position="78"/>
    </location>
</feature>
<feature type="transmembrane region" description="Helical" evidence="9">
    <location>
        <begin position="696"/>
        <end position="717"/>
    </location>
</feature>
<evidence type="ECO:0000256" key="1">
    <source>
        <dbReference type="ARBA" id="ARBA00004141"/>
    </source>
</evidence>
<keyword evidence="6" id="KW-1278">Translocase</keyword>
<keyword evidence="3 9" id="KW-0812">Transmembrane</keyword>
<dbReference type="RefSeq" id="WP_104793380.1">
    <property type="nucleotide sequence ID" value="NZ_PTPZ01000003.1"/>
</dbReference>
<feature type="transmembrane region" description="Helical" evidence="9">
    <location>
        <begin position="245"/>
        <end position="270"/>
    </location>
</feature>
<dbReference type="PROSITE" id="PS00154">
    <property type="entry name" value="ATPASE_E1_E2"/>
    <property type="match status" value="1"/>
</dbReference>
<dbReference type="GO" id="GO:0005524">
    <property type="term" value="F:ATP binding"/>
    <property type="evidence" value="ECO:0007669"/>
    <property type="project" value="UniProtKB-KW"/>
</dbReference>
<dbReference type="InterPro" id="IPR006068">
    <property type="entry name" value="ATPase_P-typ_cation-transptr_C"/>
</dbReference>
<dbReference type="InterPro" id="IPR023214">
    <property type="entry name" value="HAD_sf"/>
</dbReference>
<dbReference type="SMART" id="SM00831">
    <property type="entry name" value="Cation_ATPase_N"/>
    <property type="match status" value="1"/>
</dbReference>
<dbReference type="PRINTS" id="PR00119">
    <property type="entry name" value="CATATPASE"/>
</dbReference>
<dbReference type="Gene3D" id="2.70.150.10">
    <property type="entry name" value="Calcium-transporting ATPase, cytoplasmic transduction domain A"/>
    <property type="match status" value="1"/>
</dbReference>
<dbReference type="SFLD" id="SFLDG00002">
    <property type="entry name" value="C1.7:_P-type_atpase_like"/>
    <property type="match status" value="1"/>
</dbReference>
<feature type="transmembrane region" description="Helical" evidence="9">
    <location>
        <begin position="729"/>
        <end position="747"/>
    </location>
</feature>
<proteinExistence type="inferred from homology"/>
<evidence type="ECO:0000259" key="10">
    <source>
        <dbReference type="SMART" id="SM00831"/>
    </source>
</evidence>
<dbReference type="FunFam" id="3.40.50.1000:FF:000028">
    <property type="entry name" value="Calcium-transporting P-type ATPase, putative"/>
    <property type="match status" value="1"/>
</dbReference>
<dbReference type="PANTHER" id="PTHR42861">
    <property type="entry name" value="CALCIUM-TRANSPORTING ATPASE"/>
    <property type="match status" value="1"/>
</dbReference>
<dbReference type="InterPro" id="IPR044492">
    <property type="entry name" value="P_typ_ATPase_HD_dom"/>
</dbReference>
<evidence type="ECO:0000256" key="2">
    <source>
        <dbReference type="ARBA" id="ARBA00005675"/>
    </source>
</evidence>
<organism evidence="11 12">
    <name type="scientific">Cloacibacterium normanense</name>
    <dbReference type="NCBI Taxonomy" id="237258"/>
    <lineage>
        <taxon>Bacteria</taxon>
        <taxon>Pseudomonadati</taxon>
        <taxon>Bacteroidota</taxon>
        <taxon>Flavobacteriia</taxon>
        <taxon>Flavobacteriales</taxon>
        <taxon>Weeksellaceae</taxon>
    </lineage>
</organism>
<dbReference type="Pfam" id="PF00702">
    <property type="entry name" value="Hydrolase"/>
    <property type="match status" value="1"/>
</dbReference>
<dbReference type="InterPro" id="IPR008250">
    <property type="entry name" value="ATPase_P-typ_transduc_dom_A_sf"/>
</dbReference>
<dbReference type="InterPro" id="IPR004014">
    <property type="entry name" value="ATPase_P-typ_cation-transptr_N"/>
</dbReference>
<dbReference type="SUPFAM" id="SSF81665">
    <property type="entry name" value="Calcium ATPase, transmembrane domain M"/>
    <property type="match status" value="1"/>
</dbReference>
<evidence type="ECO:0000256" key="5">
    <source>
        <dbReference type="ARBA" id="ARBA00022840"/>
    </source>
</evidence>
<dbReference type="GO" id="GO:0016020">
    <property type="term" value="C:membrane"/>
    <property type="evidence" value="ECO:0007669"/>
    <property type="project" value="UniProtKB-SubCell"/>
</dbReference>
<protein>
    <submittedName>
        <fullName evidence="11">ATPase</fullName>
    </submittedName>
</protein>